<organism evidence="2 3">
    <name type="scientific">Pseudonocardia zijingensis</name>
    <dbReference type="NCBI Taxonomy" id="153376"/>
    <lineage>
        <taxon>Bacteria</taxon>
        <taxon>Bacillati</taxon>
        <taxon>Actinomycetota</taxon>
        <taxon>Actinomycetes</taxon>
        <taxon>Pseudonocardiales</taxon>
        <taxon>Pseudonocardiaceae</taxon>
        <taxon>Pseudonocardia</taxon>
    </lineage>
</organism>
<feature type="compositionally biased region" description="Basic and acidic residues" evidence="1">
    <location>
        <begin position="102"/>
        <end position="114"/>
    </location>
</feature>
<dbReference type="Proteomes" id="UP001499967">
    <property type="component" value="Unassembled WGS sequence"/>
</dbReference>
<proteinExistence type="predicted"/>
<gene>
    <name evidence="2" type="ORF">GCM10009559_54760</name>
</gene>
<evidence type="ECO:0000313" key="3">
    <source>
        <dbReference type="Proteomes" id="UP001499967"/>
    </source>
</evidence>
<feature type="region of interest" description="Disordered" evidence="1">
    <location>
        <begin position="102"/>
        <end position="121"/>
    </location>
</feature>
<feature type="region of interest" description="Disordered" evidence="1">
    <location>
        <begin position="1"/>
        <end position="40"/>
    </location>
</feature>
<evidence type="ECO:0000313" key="2">
    <source>
        <dbReference type="EMBL" id="GAA0896366.1"/>
    </source>
</evidence>
<comment type="caution">
    <text evidence="2">The sequence shown here is derived from an EMBL/GenBank/DDBJ whole genome shotgun (WGS) entry which is preliminary data.</text>
</comment>
<evidence type="ECO:0008006" key="4">
    <source>
        <dbReference type="Google" id="ProtNLM"/>
    </source>
</evidence>
<keyword evidence="3" id="KW-1185">Reference proteome</keyword>
<dbReference type="EMBL" id="BAAAHP010000170">
    <property type="protein sequence ID" value="GAA0896366.1"/>
    <property type="molecule type" value="Genomic_DNA"/>
</dbReference>
<accession>A0ABN1N7V4</accession>
<name>A0ABN1N7V4_9PSEU</name>
<feature type="compositionally biased region" description="Pro residues" evidence="1">
    <location>
        <begin position="22"/>
        <end position="31"/>
    </location>
</feature>
<evidence type="ECO:0000256" key="1">
    <source>
        <dbReference type="SAM" id="MobiDB-lite"/>
    </source>
</evidence>
<sequence length="121" mass="12886">MTLGMCQATGRAPAAAPNVPIGDPPVPPLPHRAPWTHGGRTNRGDEMWKFLLGAAVGYVLGARAGHERYEQLRRTYQRVADHPAVQGAAGVVRARVDEAVNGHRHADAAGEGARRRAGAVR</sequence>
<protein>
    <recommendedName>
        <fullName evidence="4">YtxH domain-containing protein</fullName>
    </recommendedName>
</protein>
<reference evidence="2 3" key="1">
    <citation type="journal article" date="2019" name="Int. J. Syst. Evol. Microbiol.">
        <title>The Global Catalogue of Microorganisms (GCM) 10K type strain sequencing project: providing services to taxonomists for standard genome sequencing and annotation.</title>
        <authorList>
            <consortium name="The Broad Institute Genomics Platform"/>
            <consortium name="The Broad Institute Genome Sequencing Center for Infectious Disease"/>
            <person name="Wu L."/>
            <person name="Ma J."/>
        </authorList>
    </citation>
    <scope>NUCLEOTIDE SEQUENCE [LARGE SCALE GENOMIC DNA]</scope>
    <source>
        <strain evidence="2 3">JCM 11117</strain>
    </source>
</reference>